<reference evidence="1 2" key="1">
    <citation type="submission" date="2019-06" db="EMBL/GenBank/DDBJ databases">
        <title>Saccharibacillus brassicae sp. nov., an endophytic bacterium isolated from Chinese cabbage seeds (Brassica pekinensis).</title>
        <authorList>
            <person name="Jiang L."/>
            <person name="Lee J."/>
            <person name="Kim S.W."/>
        </authorList>
    </citation>
    <scope>NUCLEOTIDE SEQUENCE [LARGE SCALE GENOMIC DNA]</scope>
    <source>
        <strain evidence="2">KCTC 43072 / ATSA2</strain>
    </source>
</reference>
<dbReference type="RefSeq" id="WP_141445867.1">
    <property type="nucleotide sequence ID" value="NZ_CP041217.1"/>
</dbReference>
<dbReference type="InterPro" id="IPR046350">
    <property type="entry name" value="Cystatin_sf"/>
</dbReference>
<evidence type="ECO:0000313" key="2">
    <source>
        <dbReference type="Proteomes" id="UP000316968"/>
    </source>
</evidence>
<dbReference type="KEGG" id="saca:FFV09_00570"/>
<dbReference type="SUPFAM" id="SSF54403">
    <property type="entry name" value="Cystatin/monellin"/>
    <property type="match status" value="1"/>
</dbReference>
<proteinExistence type="predicted"/>
<keyword evidence="2" id="KW-1185">Reference proteome</keyword>
<gene>
    <name evidence="1" type="ORF">FFV09_00570</name>
</gene>
<accession>A0A4Y6US61</accession>
<sequence length="172" mass="19665">MSKRTKVILLTLLVVLILLAGAYLYYMLSMQGRTDERNAAIASARTQGQLTEIERADKWVWGENSIFWVVQGTTASGEEQYVWLKYTPEGTPAAGENAFRSMPVAGTITREDMWDRAEAQLPDAKLIRMLPGVYGNQYVWQVFYEQQDTHYYRFYSLKDGSAVGEAFDLPDW</sequence>
<dbReference type="AlphaFoldDB" id="A0A4Y6US61"/>
<dbReference type="OrthoDB" id="2678417at2"/>
<evidence type="ECO:0000313" key="1">
    <source>
        <dbReference type="EMBL" id="QDH19478.1"/>
    </source>
</evidence>
<name>A0A4Y6US61_SACBS</name>
<dbReference type="Gene3D" id="3.10.450.40">
    <property type="match status" value="2"/>
</dbReference>
<organism evidence="1 2">
    <name type="scientific">Saccharibacillus brassicae</name>
    <dbReference type="NCBI Taxonomy" id="2583377"/>
    <lineage>
        <taxon>Bacteria</taxon>
        <taxon>Bacillati</taxon>
        <taxon>Bacillota</taxon>
        <taxon>Bacilli</taxon>
        <taxon>Bacillales</taxon>
        <taxon>Paenibacillaceae</taxon>
        <taxon>Saccharibacillus</taxon>
    </lineage>
</organism>
<dbReference type="EMBL" id="CP041217">
    <property type="protein sequence ID" value="QDH19478.1"/>
    <property type="molecule type" value="Genomic_DNA"/>
</dbReference>
<dbReference type="Proteomes" id="UP000316968">
    <property type="component" value="Chromosome"/>
</dbReference>
<protein>
    <submittedName>
        <fullName evidence="1">Uncharacterized protein</fullName>
    </submittedName>
</protein>